<keyword evidence="3" id="KW-1185">Reference proteome</keyword>
<evidence type="ECO:0000313" key="3">
    <source>
        <dbReference type="Proteomes" id="UP001469553"/>
    </source>
</evidence>
<reference evidence="2 3" key="1">
    <citation type="submission" date="2021-06" db="EMBL/GenBank/DDBJ databases">
        <authorList>
            <person name="Palmer J.M."/>
        </authorList>
    </citation>
    <scope>NUCLEOTIDE SEQUENCE [LARGE SCALE GENOMIC DNA]</scope>
    <source>
        <strain evidence="2 3">AS_MEX2019</strain>
        <tissue evidence="2">Muscle</tissue>
    </source>
</reference>
<gene>
    <name evidence="2" type="ORF">AMECASPLE_010309</name>
</gene>
<organism evidence="2 3">
    <name type="scientific">Ameca splendens</name>
    <dbReference type="NCBI Taxonomy" id="208324"/>
    <lineage>
        <taxon>Eukaryota</taxon>
        <taxon>Metazoa</taxon>
        <taxon>Chordata</taxon>
        <taxon>Craniata</taxon>
        <taxon>Vertebrata</taxon>
        <taxon>Euteleostomi</taxon>
        <taxon>Actinopterygii</taxon>
        <taxon>Neopterygii</taxon>
        <taxon>Teleostei</taxon>
        <taxon>Neoteleostei</taxon>
        <taxon>Acanthomorphata</taxon>
        <taxon>Ovalentaria</taxon>
        <taxon>Atherinomorphae</taxon>
        <taxon>Cyprinodontiformes</taxon>
        <taxon>Goodeidae</taxon>
        <taxon>Ameca</taxon>
    </lineage>
</organism>
<accession>A0ABV0YMS1</accession>
<dbReference type="Proteomes" id="UP001469553">
    <property type="component" value="Unassembled WGS sequence"/>
</dbReference>
<keyword evidence="1" id="KW-1133">Transmembrane helix</keyword>
<protein>
    <submittedName>
        <fullName evidence="2">Uncharacterized protein</fullName>
    </submittedName>
</protein>
<comment type="caution">
    <text evidence="2">The sequence shown here is derived from an EMBL/GenBank/DDBJ whole genome shotgun (WGS) entry which is preliminary data.</text>
</comment>
<proteinExistence type="predicted"/>
<keyword evidence="1" id="KW-0812">Transmembrane</keyword>
<evidence type="ECO:0000256" key="1">
    <source>
        <dbReference type="SAM" id="Phobius"/>
    </source>
</evidence>
<sequence>MKVSRSHHVNTSVQSRYCVACFQLIKNQINVWERCISVDIVIVPYCVIFTYTASFSGSAGLFSSMHSVLRRTTISRSEPNENGNSVFVTSGKFCFCSQHETS</sequence>
<name>A0ABV0YMS1_9TELE</name>
<feature type="transmembrane region" description="Helical" evidence="1">
    <location>
        <begin position="42"/>
        <end position="62"/>
    </location>
</feature>
<dbReference type="EMBL" id="JAHRIP010038215">
    <property type="protein sequence ID" value="MEQ2295061.1"/>
    <property type="molecule type" value="Genomic_DNA"/>
</dbReference>
<evidence type="ECO:0000313" key="2">
    <source>
        <dbReference type="EMBL" id="MEQ2295061.1"/>
    </source>
</evidence>
<keyword evidence="1" id="KW-0472">Membrane</keyword>